<organism evidence="2 3">
    <name type="scientific">Micromonospora sonchi</name>
    <dbReference type="NCBI Taxonomy" id="1763543"/>
    <lineage>
        <taxon>Bacteria</taxon>
        <taxon>Bacillati</taxon>
        <taxon>Actinomycetota</taxon>
        <taxon>Actinomycetes</taxon>
        <taxon>Micromonosporales</taxon>
        <taxon>Micromonosporaceae</taxon>
        <taxon>Micromonospora</taxon>
    </lineage>
</organism>
<proteinExistence type="predicted"/>
<comment type="caution">
    <text evidence="2">The sequence shown here is derived from an EMBL/GenBank/DDBJ whole genome shotgun (WGS) entry which is preliminary data.</text>
</comment>
<dbReference type="RefSeq" id="WP_189040967.1">
    <property type="nucleotide sequence ID" value="NZ_BMNB01000003.1"/>
</dbReference>
<name>A0A917WT55_9ACTN</name>
<dbReference type="Proteomes" id="UP000608890">
    <property type="component" value="Unassembled WGS sequence"/>
</dbReference>
<reference evidence="2" key="2">
    <citation type="submission" date="2020-09" db="EMBL/GenBank/DDBJ databases">
        <authorList>
            <person name="Sun Q."/>
            <person name="Zhou Y."/>
        </authorList>
    </citation>
    <scope>NUCLEOTIDE SEQUENCE</scope>
    <source>
        <strain evidence="2">CGMCC 4.7312</strain>
    </source>
</reference>
<dbReference type="EMBL" id="BMNB01000003">
    <property type="protein sequence ID" value="GGM26561.1"/>
    <property type="molecule type" value="Genomic_DNA"/>
</dbReference>
<feature type="region of interest" description="Disordered" evidence="1">
    <location>
        <begin position="1"/>
        <end position="22"/>
    </location>
</feature>
<dbReference type="AlphaFoldDB" id="A0A917WT55"/>
<keyword evidence="3" id="KW-1185">Reference proteome</keyword>
<protein>
    <submittedName>
        <fullName evidence="2">Uncharacterized protein</fullName>
    </submittedName>
</protein>
<evidence type="ECO:0000313" key="2">
    <source>
        <dbReference type="EMBL" id="GGM26561.1"/>
    </source>
</evidence>
<sequence>MNGQVLRLAPTSPGRPVVEVPIGPGDLPDAELRLVRWAKELPSVKAGRRTVEIVPVGGDAA</sequence>
<reference evidence="2" key="1">
    <citation type="journal article" date="2014" name="Int. J. Syst. Evol. Microbiol.">
        <title>Complete genome sequence of Corynebacterium casei LMG S-19264T (=DSM 44701T), isolated from a smear-ripened cheese.</title>
        <authorList>
            <consortium name="US DOE Joint Genome Institute (JGI-PGF)"/>
            <person name="Walter F."/>
            <person name="Albersmeier A."/>
            <person name="Kalinowski J."/>
            <person name="Ruckert C."/>
        </authorList>
    </citation>
    <scope>NUCLEOTIDE SEQUENCE</scope>
    <source>
        <strain evidence="2">CGMCC 4.7312</strain>
    </source>
</reference>
<accession>A0A917WT55</accession>
<evidence type="ECO:0000256" key="1">
    <source>
        <dbReference type="SAM" id="MobiDB-lite"/>
    </source>
</evidence>
<gene>
    <name evidence="2" type="ORF">GCM10011608_09180</name>
</gene>
<evidence type="ECO:0000313" key="3">
    <source>
        <dbReference type="Proteomes" id="UP000608890"/>
    </source>
</evidence>